<evidence type="ECO:0000256" key="10">
    <source>
        <dbReference type="ARBA" id="ARBA00023251"/>
    </source>
</evidence>
<evidence type="ECO:0000256" key="9">
    <source>
        <dbReference type="ARBA" id="ARBA00023136"/>
    </source>
</evidence>
<dbReference type="PANTHER" id="PTHR30622:SF4">
    <property type="entry name" value="UNDECAPRENYL-DIPHOSPHATASE"/>
    <property type="match status" value="1"/>
</dbReference>
<evidence type="ECO:0000256" key="6">
    <source>
        <dbReference type="ARBA" id="ARBA00022692"/>
    </source>
</evidence>
<accession>A0A5C6WYK5</accession>
<evidence type="ECO:0000256" key="2">
    <source>
        <dbReference type="ARBA" id="ARBA00010621"/>
    </source>
</evidence>
<evidence type="ECO:0000256" key="11">
    <source>
        <dbReference type="ARBA" id="ARBA00032707"/>
    </source>
</evidence>
<dbReference type="OrthoDB" id="9808289at2"/>
<evidence type="ECO:0000256" key="5">
    <source>
        <dbReference type="ARBA" id="ARBA00022475"/>
    </source>
</evidence>
<evidence type="ECO:0000313" key="15">
    <source>
        <dbReference type="EMBL" id="TXD33831.1"/>
    </source>
</evidence>
<evidence type="ECO:0000256" key="1">
    <source>
        <dbReference type="ARBA" id="ARBA00004651"/>
    </source>
</evidence>
<keyword evidence="10 14" id="KW-0046">Antibiotic resistance</keyword>
<keyword evidence="14" id="KW-0961">Cell wall biogenesis/degradation</keyword>
<feature type="transmembrane region" description="Helical" evidence="14">
    <location>
        <begin position="129"/>
        <end position="148"/>
    </location>
</feature>
<feature type="transmembrane region" description="Helical" evidence="14">
    <location>
        <begin position="213"/>
        <end position="236"/>
    </location>
</feature>
<dbReference type="Proteomes" id="UP000321046">
    <property type="component" value="Unassembled WGS sequence"/>
</dbReference>
<dbReference type="GO" id="GO:0005886">
    <property type="term" value="C:plasma membrane"/>
    <property type="evidence" value="ECO:0007669"/>
    <property type="project" value="UniProtKB-SubCell"/>
</dbReference>
<evidence type="ECO:0000256" key="13">
    <source>
        <dbReference type="ARBA" id="ARBA00047594"/>
    </source>
</evidence>
<comment type="subcellular location">
    <subcellularLocation>
        <location evidence="1 14">Cell membrane</location>
        <topology evidence="1 14">Multi-pass membrane protein</topology>
    </subcellularLocation>
</comment>
<dbReference type="GO" id="GO:0009252">
    <property type="term" value="P:peptidoglycan biosynthetic process"/>
    <property type="evidence" value="ECO:0007669"/>
    <property type="project" value="UniProtKB-KW"/>
</dbReference>
<evidence type="ECO:0000256" key="12">
    <source>
        <dbReference type="ARBA" id="ARBA00032932"/>
    </source>
</evidence>
<dbReference type="AlphaFoldDB" id="A0A5C6WYK5"/>
<evidence type="ECO:0000256" key="7">
    <source>
        <dbReference type="ARBA" id="ARBA00022801"/>
    </source>
</evidence>
<dbReference type="GO" id="GO:0071555">
    <property type="term" value="P:cell wall organization"/>
    <property type="evidence" value="ECO:0007669"/>
    <property type="project" value="UniProtKB-KW"/>
</dbReference>
<comment type="function">
    <text evidence="14">Catalyzes the dephosphorylation of undecaprenyl diphosphate (UPP). Confers resistance to bacitracin.</text>
</comment>
<dbReference type="EMBL" id="VOSL01000059">
    <property type="protein sequence ID" value="TXD33831.1"/>
    <property type="molecule type" value="Genomic_DNA"/>
</dbReference>
<sequence>MSFIEAILLAILQGATEFVPVSSSGHLLLGETFLGVQEPQLLFTVTLHLGTLLAVMLFYRQQIMTSITDVFAAAADGLHERSLGAFRQHVGARLAVLLVLATIPTAIVGLGIDKVLEPAEGAEVIPAEYMPHTICISLIITGFILFSMRFYKDETRKERGGAWTLWNITPMVAILIGLSQGLAALPGFSRSGLTIAAALWLGAQREESAHFSFLLSIPAVLGALILKFDPALFAGVDGGRTALVYGVSAAVAGVVGYLTIIWLVDLLKKAQFHHFAWYCWVVGAGGLGALLMMG</sequence>
<protein>
    <recommendedName>
        <fullName evidence="4 14">Undecaprenyl-diphosphatase</fullName>
        <ecNumber evidence="3 14">3.6.1.27</ecNumber>
    </recommendedName>
    <alternativeName>
        <fullName evidence="12 14">Bacitracin resistance protein</fullName>
    </alternativeName>
    <alternativeName>
        <fullName evidence="11 14">Undecaprenyl pyrophosphate phosphatase</fullName>
    </alternativeName>
</protein>
<dbReference type="HAMAP" id="MF_01006">
    <property type="entry name" value="Undec_diphosphatase"/>
    <property type="match status" value="1"/>
</dbReference>
<feature type="transmembrane region" description="Helical" evidence="14">
    <location>
        <begin position="275"/>
        <end position="293"/>
    </location>
</feature>
<dbReference type="Pfam" id="PF02673">
    <property type="entry name" value="BacA"/>
    <property type="match status" value="1"/>
</dbReference>
<feature type="transmembrane region" description="Helical" evidence="14">
    <location>
        <begin position="160"/>
        <end position="178"/>
    </location>
</feature>
<keyword evidence="7 14" id="KW-0378">Hydrolase</keyword>
<proteinExistence type="inferred from homology"/>
<keyword evidence="6 14" id="KW-0812">Transmembrane</keyword>
<dbReference type="GO" id="GO:0050380">
    <property type="term" value="F:undecaprenyl-diphosphatase activity"/>
    <property type="evidence" value="ECO:0007669"/>
    <property type="project" value="UniProtKB-UniRule"/>
</dbReference>
<dbReference type="InterPro" id="IPR003824">
    <property type="entry name" value="UppP"/>
</dbReference>
<gene>
    <name evidence="14" type="primary">uppP</name>
    <name evidence="15" type="ORF">FRC96_15295</name>
</gene>
<evidence type="ECO:0000313" key="16">
    <source>
        <dbReference type="Proteomes" id="UP000321046"/>
    </source>
</evidence>
<dbReference type="EC" id="3.6.1.27" evidence="3 14"/>
<evidence type="ECO:0000256" key="4">
    <source>
        <dbReference type="ARBA" id="ARBA00021581"/>
    </source>
</evidence>
<keyword evidence="14" id="KW-0133">Cell shape</keyword>
<keyword evidence="8 14" id="KW-1133">Transmembrane helix</keyword>
<comment type="similarity">
    <text evidence="2 14">Belongs to the UppP family.</text>
</comment>
<dbReference type="GO" id="GO:0008360">
    <property type="term" value="P:regulation of cell shape"/>
    <property type="evidence" value="ECO:0007669"/>
    <property type="project" value="UniProtKB-KW"/>
</dbReference>
<feature type="transmembrane region" description="Helical" evidence="14">
    <location>
        <begin position="242"/>
        <end position="263"/>
    </location>
</feature>
<feature type="transmembrane region" description="Helical" evidence="14">
    <location>
        <begin position="90"/>
        <end position="109"/>
    </location>
</feature>
<dbReference type="GO" id="GO:0046677">
    <property type="term" value="P:response to antibiotic"/>
    <property type="evidence" value="ECO:0007669"/>
    <property type="project" value="UniProtKB-UniRule"/>
</dbReference>
<comment type="caution">
    <text evidence="15">The sequence shown here is derived from an EMBL/GenBank/DDBJ whole genome shotgun (WGS) entry which is preliminary data.</text>
</comment>
<feature type="transmembrane region" description="Helical" evidence="14">
    <location>
        <begin position="40"/>
        <end position="59"/>
    </location>
</feature>
<name>A0A5C6WYK5_9DELT</name>
<comment type="catalytic activity">
    <reaction evidence="13 14">
        <text>di-trans,octa-cis-undecaprenyl diphosphate + H2O = di-trans,octa-cis-undecaprenyl phosphate + phosphate + H(+)</text>
        <dbReference type="Rhea" id="RHEA:28094"/>
        <dbReference type="ChEBI" id="CHEBI:15377"/>
        <dbReference type="ChEBI" id="CHEBI:15378"/>
        <dbReference type="ChEBI" id="CHEBI:43474"/>
        <dbReference type="ChEBI" id="CHEBI:58405"/>
        <dbReference type="ChEBI" id="CHEBI:60392"/>
        <dbReference type="EC" id="3.6.1.27"/>
    </reaction>
</comment>
<organism evidence="15 16">
    <name type="scientific">Lujinxingia vulgaris</name>
    <dbReference type="NCBI Taxonomy" id="2600176"/>
    <lineage>
        <taxon>Bacteria</taxon>
        <taxon>Deltaproteobacteria</taxon>
        <taxon>Bradymonadales</taxon>
        <taxon>Lujinxingiaceae</taxon>
        <taxon>Lujinxingia</taxon>
    </lineage>
</organism>
<dbReference type="RefSeq" id="WP_146975673.1">
    <property type="nucleotide sequence ID" value="NZ_VOSL01000059.1"/>
</dbReference>
<keyword evidence="14" id="KW-0573">Peptidoglycan synthesis</keyword>
<keyword evidence="5 14" id="KW-1003">Cell membrane</keyword>
<evidence type="ECO:0000256" key="14">
    <source>
        <dbReference type="HAMAP-Rule" id="MF_01006"/>
    </source>
</evidence>
<evidence type="ECO:0000256" key="8">
    <source>
        <dbReference type="ARBA" id="ARBA00022989"/>
    </source>
</evidence>
<comment type="miscellaneous">
    <text evidence="14">Bacitracin is thought to be involved in the inhibition of peptidoglycan synthesis by sequestering undecaprenyl diphosphate, thereby reducing the pool of lipid carrier available.</text>
</comment>
<keyword evidence="9 14" id="KW-0472">Membrane</keyword>
<reference evidence="15 16" key="1">
    <citation type="submission" date="2019-08" db="EMBL/GenBank/DDBJ databases">
        <title>Bradymonadales sp. TMQ2.</title>
        <authorList>
            <person name="Liang Q."/>
        </authorList>
    </citation>
    <scope>NUCLEOTIDE SEQUENCE [LARGE SCALE GENOMIC DNA]</scope>
    <source>
        <strain evidence="15 16">TMQ2</strain>
    </source>
</reference>
<evidence type="ECO:0000256" key="3">
    <source>
        <dbReference type="ARBA" id="ARBA00012374"/>
    </source>
</evidence>
<dbReference type="PANTHER" id="PTHR30622">
    <property type="entry name" value="UNDECAPRENYL-DIPHOSPHATASE"/>
    <property type="match status" value="1"/>
</dbReference>